<organism evidence="2 3">
    <name type="scientific">Aliiglaciecola lipolytica E3</name>
    <dbReference type="NCBI Taxonomy" id="1127673"/>
    <lineage>
        <taxon>Bacteria</taxon>
        <taxon>Pseudomonadati</taxon>
        <taxon>Pseudomonadota</taxon>
        <taxon>Gammaproteobacteria</taxon>
        <taxon>Alteromonadales</taxon>
        <taxon>Alteromonadaceae</taxon>
        <taxon>Aliiglaciecola</taxon>
    </lineage>
</organism>
<dbReference type="NCBIfam" id="TIGR01076">
    <property type="entry name" value="sortase_fam"/>
    <property type="match status" value="1"/>
</dbReference>
<evidence type="ECO:0000256" key="1">
    <source>
        <dbReference type="ARBA" id="ARBA00022801"/>
    </source>
</evidence>
<reference evidence="2 3" key="1">
    <citation type="journal article" date="2017" name="Antonie Van Leeuwenhoek">
        <title>Rhizobium rhizosphaerae sp. nov., a novel species isolated from rice rhizosphere.</title>
        <authorList>
            <person name="Zhao J.J."/>
            <person name="Zhang J."/>
            <person name="Zhang R.J."/>
            <person name="Zhang C.W."/>
            <person name="Yin H.Q."/>
            <person name="Zhang X.X."/>
        </authorList>
    </citation>
    <scope>NUCLEOTIDE SEQUENCE [LARGE SCALE GENOMIC DNA]</scope>
    <source>
        <strain evidence="2 3">E3</strain>
    </source>
</reference>
<dbReference type="Proteomes" id="UP000006334">
    <property type="component" value="Unassembled WGS sequence"/>
</dbReference>
<dbReference type="Gene3D" id="2.40.260.10">
    <property type="entry name" value="Sortase"/>
    <property type="match status" value="1"/>
</dbReference>
<accession>K6YEN3</accession>
<dbReference type="NCBIfam" id="TIGR03784">
    <property type="entry name" value="marine_sortase"/>
    <property type="match status" value="1"/>
</dbReference>
<keyword evidence="1 2" id="KW-0378">Hydrolase</keyword>
<dbReference type="eggNOG" id="COG3764">
    <property type="taxonomic scope" value="Bacteria"/>
</dbReference>
<dbReference type="InterPro" id="IPR023365">
    <property type="entry name" value="Sortase_dom-sf"/>
</dbReference>
<dbReference type="EMBL" id="BAEN01000076">
    <property type="protein sequence ID" value="GAC16632.1"/>
    <property type="molecule type" value="Genomic_DNA"/>
</dbReference>
<evidence type="ECO:0000313" key="3">
    <source>
        <dbReference type="Proteomes" id="UP000006334"/>
    </source>
</evidence>
<dbReference type="InterPro" id="IPR041999">
    <property type="entry name" value="Sortase_D_1"/>
</dbReference>
<sequence length="171" mass="18661">MFASSGYIHAKAILAQYLIADAWQESVQTGEKITPWAWADTWPVAKLTIADETLYVLAGATGRVMAFGPGHLSSTPFPGESGNAVITGHRDTHFSLLQEIKIGEVITTETASQITQYKVQEVRIAHQNQINLTESGIDDELTLITCYPFNSAAPNPELRYVVRALKVAVTS</sequence>
<name>K6YEN3_9ALTE</name>
<dbReference type="EC" id="3.4.22.70" evidence="2"/>
<dbReference type="InterPro" id="IPR005754">
    <property type="entry name" value="Sortase"/>
</dbReference>
<keyword evidence="3" id="KW-1185">Reference proteome</keyword>
<dbReference type="InterPro" id="IPR022445">
    <property type="entry name" value="Sortase_proteobact_type"/>
</dbReference>
<dbReference type="AlphaFoldDB" id="K6YEN3"/>
<dbReference type="CDD" id="cd05828">
    <property type="entry name" value="Sortase_D_1"/>
    <property type="match status" value="1"/>
</dbReference>
<protein>
    <submittedName>
        <fullName evidence="2">Sortase A</fullName>
        <ecNumber evidence="2">3.4.22.70</ecNumber>
    </submittedName>
</protein>
<gene>
    <name evidence="2" type="primary">srtA</name>
    <name evidence="2" type="ORF">GLIP_4021</name>
</gene>
<dbReference type="GO" id="GO:0016787">
    <property type="term" value="F:hydrolase activity"/>
    <property type="evidence" value="ECO:0007669"/>
    <property type="project" value="UniProtKB-KW"/>
</dbReference>
<proteinExistence type="predicted"/>
<evidence type="ECO:0000313" key="2">
    <source>
        <dbReference type="EMBL" id="GAC16632.1"/>
    </source>
</evidence>
<dbReference type="STRING" id="1127673.GLIP_4021"/>
<dbReference type="SUPFAM" id="SSF63817">
    <property type="entry name" value="Sortase"/>
    <property type="match status" value="1"/>
</dbReference>
<dbReference type="Pfam" id="PF04203">
    <property type="entry name" value="Sortase"/>
    <property type="match status" value="1"/>
</dbReference>
<comment type="caution">
    <text evidence="2">The sequence shown here is derived from an EMBL/GenBank/DDBJ whole genome shotgun (WGS) entry which is preliminary data.</text>
</comment>